<dbReference type="EMBL" id="CP157743">
    <property type="protein sequence ID" value="XBS19690.1"/>
    <property type="molecule type" value="Genomic_DNA"/>
</dbReference>
<reference evidence="1 2" key="1">
    <citation type="journal article" date="2024" name="Microbiology">
        <title>Methylomarinum rosea sp. nov., a novel halophilic methanotrophic bacterium from the hypersaline Lake Elton.</title>
        <authorList>
            <person name="Suleimanov R.Z."/>
            <person name="Oshkin I.Y."/>
            <person name="Danilova O.V."/>
            <person name="Suzina N.E."/>
            <person name="Dedysh S.N."/>
        </authorList>
    </citation>
    <scope>NUCLEOTIDE SEQUENCE [LARGE SCALE GENOMIC DNA]</scope>
    <source>
        <strain evidence="1 2">Ch1-1</strain>
    </source>
</reference>
<protein>
    <submittedName>
        <fullName evidence="1">SRPBCC family protein</fullName>
    </submittedName>
</protein>
<accession>A0AAU7NRR3</accession>
<proteinExistence type="predicted"/>
<dbReference type="RefSeq" id="WP_349431345.1">
    <property type="nucleotide sequence ID" value="NZ_CP157743.1"/>
</dbReference>
<dbReference type="Gene3D" id="3.30.530.20">
    <property type="match status" value="1"/>
</dbReference>
<dbReference type="SUPFAM" id="SSF55961">
    <property type="entry name" value="Bet v1-like"/>
    <property type="match status" value="1"/>
</dbReference>
<dbReference type="Proteomes" id="UP001225378">
    <property type="component" value="Chromosome"/>
</dbReference>
<keyword evidence="2" id="KW-1185">Reference proteome</keyword>
<dbReference type="Pfam" id="PF10604">
    <property type="entry name" value="Polyketide_cyc2"/>
    <property type="match status" value="1"/>
</dbReference>
<dbReference type="KEGG" id="mech:Q9L42_015175"/>
<dbReference type="AlphaFoldDB" id="A0AAU7NRR3"/>
<dbReference type="InterPro" id="IPR023393">
    <property type="entry name" value="START-like_dom_sf"/>
</dbReference>
<dbReference type="InterPro" id="IPR019587">
    <property type="entry name" value="Polyketide_cyclase/dehydratase"/>
</dbReference>
<organism evidence="1 2">
    <name type="scientific">Methylomarinum roseum</name>
    <dbReference type="NCBI Taxonomy" id="3067653"/>
    <lineage>
        <taxon>Bacteria</taxon>
        <taxon>Pseudomonadati</taxon>
        <taxon>Pseudomonadota</taxon>
        <taxon>Gammaproteobacteria</taxon>
        <taxon>Methylococcales</taxon>
        <taxon>Methylococcaceae</taxon>
        <taxon>Methylomarinum</taxon>
    </lineage>
</organism>
<gene>
    <name evidence="1" type="ORF">Q9L42_015175</name>
</gene>
<name>A0AAU7NRR3_9GAMM</name>
<evidence type="ECO:0000313" key="1">
    <source>
        <dbReference type="EMBL" id="XBS19690.1"/>
    </source>
</evidence>
<evidence type="ECO:0000313" key="2">
    <source>
        <dbReference type="Proteomes" id="UP001225378"/>
    </source>
</evidence>
<sequence>MFVLDKKKPVLGSASIEIDKPVRQVFSFVAEHFFDNYPKWALEVVEFKPINNNPLKVGALARQARIDQGHKVESTFEISRYETDSLLELNGLSEPFRHSYHFASQGEDKTLLTDRFELLELELFMRPFEKLISRAIEEGLQNSIHNIKKLLS</sequence>